<organism evidence="1 2">
    <name type="scientific">Oryza sativa subsp. japonica</name>
    <name type="common">Rice</name>
    <dbReference type="NCBI Taxonomy" id="39947"/>
    <lineage>
        <taxon>Eukaryota</taxon>
        <taxon>Viridiplantae</taxon>
        <taxon>Streptophyta</taxon>
        <taxon>Embryophyta</taxon>
        <taxon>Tracheophyta</taxon>
        <taxon>Spermatophyta</taxon>
        <taxon>Magnoliopsida</taxon>
        <taxon>Liliopsida</taxon>
        <taxon>Poales</taxon>
        <taxon>Poaceae</taxon>
        <taxon>BOP clade</taxon>
        <taxon>Oryzoideae</taxon>
        <taxon>Oryzeae</taxon>
        <taxon>Oryzinae</taxon>
        <taxon>Oryza</taxon>
        <taxon>Oryza sativa</taxon>
    </lineage>
</organism>
<proteinExistence type="predicted"/>
<reference evidence="2" key="1">
    <citation type="journal article" date="2005" name="Nature">
        <title>The map-based sequence of the rice genome.</title>
        <authorList>
            <consortium name="International rice genome sequencing project (IRGSP)"/>
            <person name="Matsumoto T."/>
            <person name="Wu J."/>
            <person name="Kanamori H."/>
            <person name="Katayose Y."/>
            <person name="Fujisawa M."/>
            <person name="Namiki N."/>
            <person name="Mizuno H."/>
            <person name="Yamamoto K."/>
            <person name="Antonio B.A."/>
            <person name="Baba T."/>
            <person name="Sakata K."/>
            <person name="Nagamura Y."/>
            <person name="Aoki H."/>
            <person name="Arikawa K."/>
            <person name="Arita K."/>
            <person name="Bito T."/>
            <person name="Chiden Y."/>
            <person name="Fujitsuka N."/>
            <person name="Fukunaka R."/>
            <person name="Hamada M."/>
            <person name="Harada C."/>
            <person name="Hayashi A."/>
            <person name="Hijishita S."/>
            <person name="Honda M."/>
            <person name="Hosokawa S."/>
            <person name="Ichikawa Y."/>
            <person name="Idonuma A."/>
            <person name="Iijima M."/>
            <person name="Ikeda M."/>
            <person name="Ikeno M."/>
            <person name="Ito K."/>
            <person name="Ito S."/>
            <person name="Ito T."/>
            <person name="Ito Y."/>
            <person name="Ito Y."/>
            <person name="Iwabuchi A."/>
            <person name="Kamiya K."/>
            <person name="Karasawa W."/>
            <person name="Kurita K."/>
            <person name="Katagiri S."/>
            <person name="Kikuta A."/>
            <person name="Kobayashi H."/>
            <person name="Kobayashi N."/>
            <person name="Machita K."/>
            <person name="Maehara T."/>
            <person name="Masukawa M."/>
            <person name="Mizubayashi T."/>
            <person name="Mukai Y."/>
            <person name="Nagasaki H."/>
            <person name="Nagata Y."/>
            <person name="Naito S."/>
            <person name="Nakashima M."/>
            <person name="Nakama Y."/>
            <person name="Nakamichi Y."/>
            <person name="Nakamura M."/>
            <person name="Meguro A."/>
            <person name="Negishi M."/>
            <person name="Ohta I."/>
            <person name="Ohta T."/>
            <person name="Okamoto M."/>
            <person name="Ono N."/>
            <person name="Saji S."/>
            <person name="Sakaguchi M."/>
            <person name="Sakai K."/>
            <person name="Shibata M."/>
            <person name="Shimokawa T."/>
            <person name="Song J."/>
            <person name="Takazaki Y."/>
            <person name="Terasawa K."/>
            <person name="Tsugane M."/>
            <person name="Tsuji K."/>
            <person name="Ueda S."/>
            <person name="Waki K."/>
            <person name="Yamagata H."/>
            <person name="Yamamoto M."/>
            <person name="Yamamoto S."/>
            <person name="Yamane H."/>
            <person name="Yoshiki S."/>
            <person name="Yoshihara R."/>
            <person name="Yukawa K."/>
            <person name="Zhong H."/>
            <person name="Yano M."/>
            <person name="Yuan Q."/>
            <person name="Ouyang S."/>
            <person name="Liu J."/>
            <person name="Jones K.M."/>
            <person name="Gansberger K."/>
            <person name="Moffat K."/>
            <person name="Hill J."/>
            <person name="Bera J."/>
            <person name="Fadrosh D."/>
            <person name="Jin S."/>
            <person name="Johri S."/>
            <person name="Kim M."/>
            <person name="Overton L."/>
            <person name="Reardon M."/>
            <person name="Tsitrin T."/>
            <person name="Vuong H."/>
            <person name="Weaver B."/>
            <person name="Ciecko A."/>
            <person name="Tallon L."/>
            <person name="Jackson J."/>
            <person name="Pai G."/>
            <person name="Aken S.V."/>
            <person name="Utterback T."/>
            <person name="Reidmuller S."/>
            <person name="Feldblyum T."/>
            <person name="Hsiao J."/>
            <person name="Zismann V."/>
            <person name="Iobst S."/>
            <person name="de Vazeille A.R."/>
            <person name="Buell C.R."/>
            <person name="Ying K."/>
            <person name="Li Y."/>
            <person name="Lu T."/>
            <person name="Huang Y."/>
            <person name="Zhao Q."/>
            <person name="Feng Q."/>
            <person name="Zhang L."/>
            <person name="Zhu J."/>
            <person name="Weng Q."/>
            <person name="Mu J."/>
            <person name="Lu Y."/>
            <person name="Fan D."/>
            <person name="Liu Y."/>
            <person name="Guan J."/>
            <person name="Zhang Y."/>
            <person name="Yu S."/>
            <person name="Liu X."/>
            <person name="Zhang Y."/>
            <person name="Hong G."/>
            <person name="Han B."/>
            <person name="Choisne N."/>
            <person name="Demange N."/>
            <person name="Orjeda G."/>
            <person name="Samain S."/>
            <person name="Cattolico L."/>
            <person name="Pelletier E."/>
            <person name="Couloux A."/>
            <person name="Segurens B."/>
            <person name="Wincker P."/>
            <person name="D'Hont A."/>
            <person name="Scarpelli C."/>
            <person name="Weissenbach J."/>
            <person name="Salanoubat M."/>
            <person name="Quetier F."/>
            <person name="Yu Y."/>
            <person name="Kim H.R."/>
            <person name="Rambo T."/>
            <person name="Currie J."/>
            <person name="Collura K."/>
            <person name="Luo M."/>
            <person name="Yang T."/>
            <person name="Ammiraju J.S.S."/>
            <person name="Engler F."/>
            <person name="Soderlund C."/>
            <person name="Wing R.A."/>
            <person name="Palmer L.E."/>
            <person name="de la Bastide M."/>
            <person name="Spiegel L."/>
            <person name="Nascimento L."/>
            <person name="Zutavern T."/>
            <person name="O'Shaughnessy A."/>
            <person name="Dike S."/>
            <person name="Dedhia N."/>
            <person name="Preston R."/>
            <person name="Balija V."/>
            <person name="McCombie W.R."/>
            <person name="Chow T."/>
            <person name="Chen H."/>
            <person name="Chung M."/>
            <person name="Chen C."/>
            <person name="Shaw J."/>
            <person name="Wu H."/>
            <person name="Hsiao K."/>
            <person name="Chao Y."/>
            <person name="Chu M."/>
            <person name="Cheng C."/>
            <person name="Hour A."/>
            <person name="Lee P."/>
            <person name="Lin S."/>
            <person name="Lin Y."/>
            <person name="Liou J."/>
            <person name="Liu S."/>
            <person name="Hsing Y."/>
            <person name="Raghuvanshi S."/>
            <person name="Mohanty A."/>
            <person name="Bharti A.K."/>
            <person name="Gaur A."/>
            <person name="Gupta V."/>
            <person name="Kumar D."/>
            <person name="Ravi V."/>
            <person name="Vij S."/>
            <person name="Kapur A."/>
            <person name="Khurana P."/>
            <person name="Khurana P."/>
            <person name="Khurana J.P."/>
            <person name="Tyagi A.K."/>
            <person name="Gaikwad K."/>
            <person name="Singh A."/>
            <person name="Dalal V."/>
            <person name="Srivastava S."/>
            <person name="Dixit A."/>
            <person name="Pal A.K."/>
            <person name="Ghazi I.A."/>
            <person name="Yadav M."/>
            <person name="Pandit A."/>
            <person name="Bhargava A."/>
            <person name="Sureshbabu K."/>
            <person name="Batra K."/>
            <person name="Sharma T.R."/>
            <person name="Mohapatra T."/>
            <person name="Singh N.K."/>
            <person name="Messing J."/>
            <person name="Nelson A.B."/>
            <person name="Fuks G."/>
            <person name="Kavchok S."/>
            <person name="Keizer G."/>
            <person name="Linton E."/>
            <person name="Llaca V."/>
            <person name="Song R."/>
            <person name="Tanyolac B."/>
            <person name="Young S."/>
            <person name="Ho-Il K."/>
            <person name="Hahn J.H."/>
            <person name="Sangsakoo G."/>
            <person name="Vanavichit A."/>
            <person name="de Mattos Luiz.A.T."/>
            <person name="Zimmer P.D."/>
            <person name="Malone G."/>
            <person name="Dellagostin O."/>
            <person name="de Oliveira A.C."/>
            <person name="Bevan M."/>
            <person name="Bancroft I."/>
            <person name="Minx P."/>
            <person name="Cordum H."/>
            <person name="Wilson R."/>
            <person name="Cheng Z."/>
            <person name="Jin W."/>
            <person name="Jiang J."/>
            <person name="Leong S.A."/>
            <person name="Iwama H."/>
            <person name="Gojobori T."/>
            <person name="Itoh T."/>
            <person name="Niimura Y."/>
            <person name="Fujii Y."/>
            <person name="Habara T."/>
            <person name="Sakai H."/>
            <person name="Sato Y."/>
            <person name="Wilson G."/>
            <person name="Kumar K."/>
            <person name="McCouch S."/>
            <person name="Juretic N."/>
            <person name="Hoen D."/>
            <person name="Wright S."/>
            <person name="Bruskiewich R."/>
            <person name="Bureau T."/>
            <person name="Miyao A."/>
            <person name="Hirochika H."/>
            <person name="Nishikawa T."/>
            <person name="Kadowaki K."/>
            <person name="Sugiura M."/>
            <person name="Burr B."/>
            <person name="Sasaki T."/>
        </authorList>
    </citation>
    <scope>NUCLEOTIDE SEQUENCE [LARGE SCALE GENOMIC DNA]</scope>
    <source>
        <strain evidence="2">cv. Nipponbare</strain>
    </source>
</reference>
<dbReference type="Proteomes" id="UP000059680">
    <property type="component" value="Chromosome 4"/>
</dbReference>
<dbReference type="AlphaFoldDB" id="A0A0P0WDT3"/>
<dbReference type="Gramene" id="Os04t0574350-00">
    <property type="protein sequence ID" value="Os04t0574350-00"/>
    <property type="gene ID" value="Os04g0574350"/>
</dbReference>
<dbReference type="PaxDb" id="39947-A0A0P0WDT3"/>
<dbReference type="InParanoid" id="A0A0P0WDT3"/>
<reference evidence="1 2" key="3">
    <citation type="journal article" date="2013" name="Rice">
        <title>Improvement of the Oryza sativa Nipponbare reference genome using next generation sequence and optical map data.</title>
        <authorList>
            <person name="Kawahara Y."/>
            <person name="de la Bastide M."/>
            <person name="Hamilton J.P."/>
            <person name="Kanamori H."/>
            <person name="McCombie W.R."/>
            <person name="Ouyang S."/>
            <person name="Schwartz D.C."/>
            <person name="Tanaka T."/>
            <person name="Wu J."/>
            <person name="Zhou S."/>
            <person name="Childs K.L."/>
            <person name="Davidson R.M."/>
            <person name="Lin H."/>
            <person name="Quesada-Ocampo L."/>
            <person name="Vaillancourt B."/>
            <person name="Sakai H."/>
            <person name="Lee S.S."/>
            <person name="Kim J."/>
            <person name="Numa H."/>
            <person name="Itoh T."/>
            <person name="Buell C.R."/>
            <person name="Matsumoto T."/>
        </authorList>
    </citation>
    <scope>NUCLEOTIDE SEQUENCE [LARGE SCALE GENOMIC DNA]</scope>
    <source>
        <strain evidence="2">cv. Nipponbare</strain>
    </source>
</reference>
<keyword evidence="2" id="KW-1185">Reference proteome</keyword>
<dbReference type="EMBL" id="AP014960">
    <property type="protein sequence ID" value="BAS90598.1"/>
    <property type="molecule type" value="Genomic_DNA"/>
</dbReference>
<gene>
    <name evidence="1" type="ordered locus">Os04g0574350</name>
    <name evidence="1" type="ORF">OSNPB_040574350</name>
</gene>
<evidence type="ECO:0000313" key="1">
    <source>
        <dbReference type="EMBL" id="BAS90598.1"/>
    </source>
</evidence>
<evidence type="ECO:0000313" key="2">
    <source>
        <dbReference type="Proteomes" id="UP000059680"/>
    </source>
</evidence>
<name>A0A0P0WDT3_ORYSJ</name>
<accession>A0A0P0WDT3</accession>
<reference evidence="1 2" key="2">
    <citation type="journal article" date="2013" name="Plant Cell Physiol.">
        <title>Rice Annotation Project Database (RAP-DB): an integrative and interactive database for rice genomics.</title>
        <authorList>
            <person name="Sakai H."/>
            <person name="Lee S.S."/>
            <person name="Tanaka T."/>
            <person name="Numa H."/>
            <person name="Kim J."/>
            <person name="Kawahara Y."/>
            <person name="Wakimoto H."/>
            <person name="Yang C.C."/>
            <person name="Iwamoto M."/>
            <person name="Abe T."/>
            <person name="Yamada Y."/>
            <person name="Muto A."/>
            <person name="Inokuchi H."/>
            <person name="Ikemura T."/>
            <person name="Matsumoto T."/>
            <person name="Sasaki T."/>
            <person name="Itoh T."/>
        </authorList>
    </citation>
    <scope>NUCLEOTIDE SEQUENCE [LARGE SCALE GENOMIC DNA]</scope>
    <source>
        <strain evidence="2">cv. Nipponbare</strain>
    </source>
</reference>
<protein>
    <submittedName>
        <fullName evidence="1">Os04g0574350 protein</fullName>
    </submittedName>
</protein>
<sequence>MSIILISFPFSSPLSPLSLFHETTTHGHCPRLELPPRLRHYTFSSAAGYGLSCAVVTARLLTAMAKVSWLHSAINTAPWLCHNCGFKGCPQHGPAASQRSPCCLLRVGAFTIGGDGCEVGSGAAEGAPEGLPQGGSQGLGGFACRCQRSLIWVR</sequence>